<accession>A0A183E432</accession>
<organism evidence="4">
    <name type="scientific">Gongylonema pulchrum</name>
    <dbReference type="NCBI Taxonomy" id="637853"/>
    <lineage>
        <taxon>Eukaryota</taxon>
        <taxon>Metazoa</taxon>
        <taxon>Ecdysozoa</taxon>
        <taxon>Nematoda</taxon>
        <taxon>Chromadorea</taxon>
        <taxon>Rhabditida</taxon>
        <taxon>Spirurina</taxon>
        <taxon>Spiruromorpha</taxon>
        <taxon>Spiruroidea</taxon>
        <taxon>Gongylonematidae</taxon>
        <taxon>Gongylonema</taxon>
    </lineage>
</organism>
<dbReference type="InterPro" id="IPR043128">
    <property type="entry name" value="Rev_trsase/Diguanyl_cyclase"/>
</dbReference>
<dbReference type="PROSITE" id="PS50878">
    <property type="entry name" value="RT_POL"/>
    <property type="match status" value="1"/>
</dbReference>
<gene>
    <name evidence="2" type="ORF">GPUH_LOCUS15723</name>
</gene>
<name>A0A183E432_9BILA</name>
<reference evidence="2 3" key="2">
    <citation type="submission" date="2018-11" db="EMBL/GenBank/DDBJ databases">
        <authorList>
            <consortium name="Pathogen Informatics"/>
        </authorList>
    </citation>
    <scope>NUCLEOTIDE SEQUENCE [LARGE SCALE GENOMIC DNA]</scope>
</reference>
<dbReference type="InterPro" id="IPR008042">
    <property type="entry name" value="Retrotrans_Pao"/>
</dbReference>
<dbReference type="InterPro" id="IPR000477">
    <property type="entry name" value="RT_dom"/>
</dbReference>
<dbReference type="InterPro" id="IPR043502">
    <property type="entry name" value="DNA/RNA_pol_sf"/>
</dbReference>
<evidence type="ECO:0000313" key="2">
    <source>
        <dbReference type="EMBL" id="VDN26538.1"/>
    </source>
</evidence>
<feature type="domain" description="Reverse transcriptase" evidence="1">
    <location>
        <begin position="1"/>
        <end position="145"/>
    </location>
</feature>
<sequence length="205" mass="23826">MVSDIEKAFHQIELNPNDRDVIRFLWIQDKKQQVTQENIIIYRFERVPFGVISSPFLLAALIRHHLNKSKTPFAKALMDNLYVDNATLDAETTDETIEKYHQAKKLFKDAKMNLRKFLSNNSKANQAIKEDRQSGRITRILGVTWDIEADVLHIKLLNEDRGTESLSKRMILALVARIYDPLGLISPIILLMKAFLQQLWQEKHS</sequence>
<dbReference type="Gene3D" id="3.10.10.10">
    <property type="entry name" value="HIV Type 1 Reverse Transcriptase, subunit A, domain 1"/>
    <property type="match status" value="1"/>
</dbReference>
<dbReference type="OrthoDB" id="5920525at2759"/>
<evidence type="ECO:0000313" key="4">
    <source>
        <dbReference type="WBParaSite" id="GPUH_0001574501-mRNA-1"/>
    </source>
</evidence>
<dbReference type="Pfam" id="PF05380">
    <property type="entry name" value="Peptidase_A17"/>
    <property type="match status" value="1"/>
</dbReference>
<dbReference type="AlphaFoldDB" id="A0A183E432"/>
<dbReference type="Proteomes" id="UP000271098">
    <property type="component" value="Unassembled WGS sequence"/>
</dbReference>
<keyword evidence="3" id="KW-1185">Reference proteome</keyword>
<dbReference type="Pfam" id="PF00078">
    <property type="entry name" value="RVT_1"/>
    <property type="match status" value="1"/>
</dbReference>
<dbReference type="EMBL" id="UYRT01082825">
    <property type="protein sequence ID" value="VDN26538.1"/>
    <property type="molecule type" value="Genomic_DNA"/>
</dbReference>
<dbReference type="Gene3D" id="3.30.70.270">
    <property type="match status" value="1"/>
</dbReference>
<dbReference type="PANTHER" id="PTHR47331">
    <property type="entry name" value="PHD-TYPE DOMAIN-CONTAINING PROTEIN"/>
    <property type="match status" value="1"/>
</dbReference>
<evidence type="ECO:0000313" key="3">
    <source>
        <dbReference type="Proteomes" id="UP000271098"/>
    </source>
</evidence>
<reference evidence="4" key="1">
    <citation type="submission" date="2016-06" db="UniProtKB">
        <authorList>
            <consortium name="WormBaseParasite"/>
        </authorList>
    </citation>
    <scope>IDENTIFICATION</scope>
</reference>
<protein>
    <submittedName>
        <fullName evidence="4">Reverse transcriptase domain-containing protein</fullName>
    </submittedName>
</protein>
<proteinExistence type="predicted"/>
<evidence type="ECO:0000259" key="1">
    <source>
        <dbReference type="PROSITE" id="PS50878"/>
    </source>
</evidence>
<dbReference type="WBParaSite" id="GPUH_0001574501-mRNA-1">
    <property type="protein sequence ID" value="GPUH_0001574501-mRNA-1"/>
    <property type="gene ID" value="GPUH_0001574501"/>
</dbReference>
<dbReference type="SUPFAM" id="SSF56672">
    <property type="entry name" value="DNA/RNA polymerases"/>
    <property type="match status" value="1"/>
</dbReference>